<keyword evidence="1" id="KW-0547">Nucleotide-binding</keyword>
<dbReference type="InterPro" id="IPR027417">
    <property type="entry name" value="P-loop_NTPase"/>
</dbReference>
<protein>
    <recommendedName>
        <fullName evidence="3">ABC transporter domain-containing protein</fullName>
    </recommendedName>
</protein>
<dbReference type="AlphaFoldDB" id="A0A417Z5S2"/>
<dbReference type="PROSITE" id="PS50893">
    <property type="entry name" value="ABC_TRANSPORTER_2"/>
    <property type="match status" value="1"/>
</dbReference>
<name>A0A417Z5S2_9LACO</name>
<reference evidence="4 5" key="1">
    <citation type="submission" date="2018-07" db="EMBL/GenBank/DDBJ databases">
        <title>Genome sequences of six Lactobacillus spp. isolated from bumble bee guts.</title>
        <authorList>
            <person name="Motta E.V.S."/>
            <person name="Moran N.A."/>
        </authorList>
    </citation>
    <scope>NUCLEOTIDE SEQUENCE [LARGE SCALE GENOMIC DNA]</scope>
    <source>
        <strain evidence="4 5">LV-8.1</strain>
    </source>
</reference>
<sequence>MVDNMEITLNNVSFSYNKHSILKNCDDEFTSGKINYLIGYNGAGKSTLFDLISGIQRVYEGEITGNTKTNEIIYQTQNPVFFGSLTGKDLKKFIFGISEGHKEIDIEKLSTRFKNLYYDLMPRRLGDMSVGEKRWLLIFLESYLNKSIFLLDEPTSGVDPVSTKQINEQLLELANDPQKIIIVTTHDLKHIIGVNCYIHLLNNKKIKRFNSYKSFVKVSSKLDPEDAFAILTKND</sequence>
<dbReference type="GO" id="GO:0016887">
    <property type="term" value="F:ATP hydrolysis activity"/>
    <property type="evidence" value="ECO:0007669"/>
    <property type="project" value="InterPro"/>
</dbReference>
<evidence type="ECO:0000313" key="4">
    <source>
        <dbReference type="EMBL" id="RHW46012.1"/>
    </source>
</evidence>
<dbReference type="PANTHER" id="PTHR43158:SF2">
    <property type="entry name" value="SKFA PEPTIDE EXPORT ATP-BINDING PROTEIN SKFE"/>
    <property type="match status" value="1"/>
</dbReference>
<dbReference type="PANTHER" id="PTHR43158">
    <property type="entry name" value="SKFA PEPTIDE EXPORT ATP-BINDING PROTEIN SKFE"/>
    <property type="match status" value="1"/>
</dbReference>
<dbReference type="Pfam" id="PF00005">
    <property type="entry name" value="ABC_tran"/>
    <property type="match status" value="1"/>
</dbReference>
<evidence type="ECO:0000259" key="3">
    <source>
        <dbReference type="PROSITE" id="PS50893"/>
    </source>
</evidence>
<dbReference type="Proteomes" id="UP000284822">
    <property type="component" value="Unassembled WGS sequence"/>
</dbReference>
<comment type="caution">
    <text evidence="4">The sequence shown here is derived from an EMBL/GenBank/DDBJ whole genome shotgun (WGS) entry which is preliminary data.</text>
</comment>
<evidence type="ECO:0000256" key="1">
    <source>
        <dbReference type="ARBA" id="ARBA00022741"/>
    </source>
</evidence>
<dbReference type="GO" id="GO:0005524">
    <property type="term" value="F:ATP binding"/>
    <property type="evidence" value="ECO:0007669"/>
    <property type="project" value="UniProtKB-KW"/>
</dbReference>
<evidence type="ECO:0000313" key="5">
    <source>
        <dbReference type="Proteomes" id="UP000284822"/>
    </source>
</evidence>
<dbReference type="InterPro" id="IPR003439">
    <property type="entry name" value="ABC_transporter-like_ATP-bd"/>
</dbReference>
<gene>
    <name evidence="4" type="ORF">DS832_06570</name>
</gene>
<dbReference type="Gene3D" id="3.40.50.300">
    <property type="entry name" value="P-loop containing nucleotide triphosphate hydrolases"/>
    <property type="match status" value="1"/>
</dbReference>
<organism evidence="4 5">
    <name type="scientific">Bombilactobacillus bombi</name>
    <dbReference type="NCBI Taxonomy" id="1303590"/>
    <lineage>
        <taxon>Bacteria</taxon>
        <taxon>Bacillati</taxon>
        <taxon>Bacillota</taxon>
        <taxon>Bacilli</taxon>
        <taxon>Lactobacillales</taxon>
        <taxon>Lactobacillaceae</taxon>
        <taxon>Bombilactobacillus</taxon>
    </lineage>
</organism>
<evidence type="ECO:0000256" key="2">
    <source>
        <dbReference type="ARBA" id="ARBA00022840"/>
    </source>
</evidence>
<dbReference type="SUPFAM" id="SSF52540">
    <property type="entry name" value="P-loop containing nucleoside triphosphate hydrolases"/>
    <property type="match status" value="1"/>
</dbReference>
<proteinExistence type="predicted"/>
<feature type="domain" description="ABC transporter" evidence="3">
    <location>
        <begin position="7"/>
        <end position="228"/>
    </location>
</feature>
<accession>A0A417Z5S2</accession>
<keyword evidence="2" id="KW-0067">ATP-binding</keyword>
<dbReference type="EMBL" id="QOCS01000014">
    <property type="protein sequence ID" value="RHW46012.1"/>
    <property type="molecule type" value="Genomic_DNA"/>
</dbReference>